<proteinExistence type="predicted"/>
<evidence type="ECO:0000313" key="1">
    <source>
        <dbReference type="EMBL" id="TRD10907.1"/>
    </source>
</evidence>
<dbReference type="Gene3D" id="3.40.50.300">
    <property type="entry name" value="P-loop containing nucleotide triphosphate hydrolases"/>
    <property type="match status" value="1"/>
</dbReference>
<dbReference type="InterPro" id="IPR027417">
    <property type="entry name" value="P-loop_NTPase"/>
</dbReference>
<dbReference type="RefSeq" id="WP_142787169.1">
    <property type="nucleotide sequence ID" value="NZ_VHJK01000001.1"/>
</dbReference>
<dbReference type="AlphaFoldDB" id="A0A547P9Y3"/>
<sequence>MDAQNSEPIDFAKAELGDTADAIAAAAIETLDWERLAKIEPSPKTFVIPKLAPAGELTLFTGAGSAGKSLLAQQFATALAGGVQTLGLDMGQAPAIYITCEDDEGQLHWRQKHLCKALGVSMENLAGKLEIASLRGDLDNALGTEGANGQFNPAPAYNRIAALLRRSGAKLLCLDNVAHLFTGNENDRGEVTRFVNALNRLAGESGAAILLLAHPNKAGDSWSGSTAWLNAVRSQITITHDLESDMRKLTVGKANYARKGSQMRFAWIDWAFVLEDDLPPDTARKLAETAHAHAGNETFLKCLTLCTERKRNVSHQPGSNYAPKIFAGMPEAKGFGKADFAAAMERLLTIGAIELDAELWRDEHRKPRRGIRLVESGA</sequence>
<accession>A0A547P9Y3</accession>
<gene>
    <name evidence="1" type="ORF">FGU71_02885</name>
</gene>
<comment type="caution">
    <text evidence="1">The sequence shown here is derived from an EMBL/GenBank/DDBJ whole genome shotgun (WGS) entry which is preliminary data.</text>
</comment>
<dbReference type="Pfam" id="PF13481">
    <property type="entry name" value="AAA_25"/>
    <property type="match status" value="1"/>
</dbReference>
<dbReference type="Proteomes" id="UP000316343">
    <property type="component" value="Unassembled WGS sequence"/>
</dbReference>
<protein>
    <submittedName>
        <fullName evidence="1">AAA family ATPase</fullName>
    </submittedName>
</protein>
<name>A0A547P9Y3_9SPHN</name>
<keyword evidence="2" id="KW-1185">Reference proteome</keyword>
<evidence type="ECO:0000313" key="2">
    <source>
        <dbReference type="Proteomes" id="UP000316343"/>
    </source>
</evidence>
<dbReference type="OrthoDB" id="1496333at2"/>
<organism evidence="1 2">
    <name type="scientific">Erythrobacter insulae</name>
    <dbReference type="NCBI Taxonomy" id="2584124"/>
    <lineage>
        <taxon>Bacteria</taxon>
        <taxon>Pseudomonadati</taxon>
        <taxon>Pseudomonadota</taxon>
        <taxon>Alphaproteobacteria</taxon>
        <taxon>Sphingomonadales</taxon>
        <taxon>Erythrobacteraceae</taxon>
        <taxon>Erythrobacter/Porphyrobacter group</taxon>
        <taxon>Erythrobacter</taxon>
    </lineage>
</organism>
<dbReference type="SUPFAM" id="SSF52540">
    <property type="entry name" value="P-loop containing nucleoside triphosphate hydrolases"/>
    <property type="match status" value="1"/>
</dbReference>
<dbReference type="EMBL" id="VHJK01000001">
    <property type="protein sequence ID" value="TRD10907.1"/>
    <property type="molecule type" value="Genomic_DNA"/>
</dbReference>
<reference evidence="1 2" key="1">
    <citation type="submission" date="2019-06" db="EMBL/GenBank/DDBJ databases">
        <title>Erythrobacter insulae sp. nov., isolated from a tidal flat.</title>
        <authorList>
            <person name="Yoon J.-H."/>
        </authorList>
    </citation>
    <scope>NUCLEOTIDE SEQUENCE [LARGE SCALE GENOMIC DNA]</scope>
    <source>
        <strain evidence="1 2">JBTF-M21</strain>
    </source>
</reference>